<proteinExistence type="predicted"/>
<evidence type="ECO:0000313" key="3">
    <source>
        <dbReference type="Proteomes" id="UP001497516"/>
    </source>
</evidence>
<evidence type="ECO:0000313" key="2">
    <source>
        <dbReference type="EMBL" id="CAL1397632.1"/>
    </source>
</evidence>
<keyword evidence="3" id="KW-1185">Reference proteome</keyword>
<feature type="region of interest" description="Disordered" evidence="1">
    <location>
        <begin position="36"/>
        <end position="67"/>
    </location>
</feature>
<gene>
    <name evidence="2" type="ORF">LTRI10_LOCUS37915</name>
</gene>
<organism evidence="2 3">
    <name type="scientific">Linum trigynum</name>
    <dbReference type="NCBI Taxonomy" id="586398"/>
    <lineage>
        <taxon>Eukaryota</taxon>
        <taxon>Viridiplantae</taxon>
        <taxon>Streptophyta</taxon>
        <taxon>Embryophyta</taxon>
        <taxon>Tracheophyta</taxon>
        <taxon>Spermatophyta</taxon>
        <taxon>Magnoliopsida</taxon>
        <taxon>eudicotyledons</taxon>
        <taxon>Gunneridae</taxon>
        <taxon>Pentapetalae</taxon>
        <taxon>rosids</taxon>
        <taxon>fabids</taxon>
        <taxon>Malpighiales</taxon>
        <taxon>Linaceae</taxon>
        <taxon>Linum</taxon>
    </lineage>
</organism>
<sequence length="67" mass="7421">MTRAEDPNVENSAYLLPETGVEFRVQDVLDPFPASRAATASSTPLRLSTTTSRILRKIEKNKEKESG</sequence>
<accession>A0AAV2FI18</accession>
<protein>
    <submittedName>
        <fullName evidence="2">Uncharacterized protein</fullName>
    </submittedName>
</protein>
<reference evidence="2 3" key="1">
    <citation type="submission" date="2024-04" db="EMBL/GenBank/DDBJ databases">
        <authorList>
            <person name="Fracassetti M."/>
        </authorList>
    </citation>
    <scope>NUCLEOTIDE SEQUENCE [LARGE SCALE GENOMIC DNA]</scope>
</reference>
<dbReference type="AlphaFoldDB" id="A0AAV2FI18"/>
<feature type="compositionally biased region" description="Low complexity" evidence="1">
    <location>
        <begin position="36"/>
        <end position="53"/>
    </location>
</feature>
<name>A0AAV2FI18_9ROSI</name>
<dbReference type="Proteomes" id="UP001497516">
    <property type="component" value="Chromosome 6"/>
</dbReference>
<evidence type="ECO:0000256" key="1">
    <source>
        <dbReference type="SAM" id="MobiDB-lite"/>
    </source>
</evidence>
<feature type="compositionally biased region" description="Basic and acidic residues" evidence="1">
    <location>
        <begin position="56"/>
        <end position="67"/>
    </location>
</feature>
<dbReference type="EMBL" id="OZ034819">
    <property type="protein sequence ID" value="CAL1397632.1"/>
    <property type="molecule type" value="Genomic_DNA"/>
</dbReference>